<reference evidence="3" key="2">
    <citation type="submission" date="2023-06" db="EMBL/GenBank/DDBJ databases">
        <authorList>
            <consortium name="Lawrence Berkeley National Laboratory"/>
            <person name="Haridas S."/>
            <person name="Hensen N."/>
            <person name="Bonometti L."/>
            <person name="Westerberg I."/>
            <person name="Brannstrom I.O."/>
            <person name="Guillou S."/>
            <person name="Cros-Aarteil S."/>
            <person name="Calhoun S."/>
            <person name="Kuo A."/>
            <person name="Mondo S."/>
            <person name="Pangilinan J."/>
            <person name="Riley R."/>
            <person name="Labutti K."/>
            <person name="Andreopoulos B."/>
            <person name="Lipzen A."/>
            <person name="Chen C."/>
            <person name="Yanf M."/>
            <person name="Daum C."/>
            <person name="Ng V."/>
            <person name="Clum A."/>
            <person name="Steindorff A."/>
            <person name="Ohm R."/>
            <person name="Martin F."/>
            <person name="Silar P."/>
            <person name="Natvig D."/>
            <person name="Lalanne C."/>
            <person name="Gautier V."/>
            <person name="Ament-Velasquez S.L."/>
            <person name="Kruys A."/>
            <person name="Hutchinson M.I."/>
            <person name="Powell A.J."/>
            <person name="Barry K."/>
            <person name="Miller A.N."/>
            <person name="Grigoriev I.V."/>
            <person name="Debuchy R."/>
            <person name="Gladieux P."/>
            <person name="Thoren M.H."/>
            <person name="Johannesson H."/>
        </authorList>
    </citation>
    <scope>NUCLEOTIDE SEQUENCE</scope>
    <source>
        <strain evidence="3">CBS 118394</strain>
    </source>
</reference>
<name>A0AAE0HUJ0_9PEZI</name>
<dbReference type="EMBL" id="JAUEDM010000008">
    <property type="protein sequence ID" value="KAK3312852.1"/>
    <property type="molecule type" value="Genomic_DNA"/>
</dbReference>
<dbReference type="PANTHER" id="PTHR35569">
    <property type="entry name" value="CYANAMIDE HYDRATASE DDI2-RELATED"/>
    <property type="match status" value="1"/>
</dbReference>
<dbReference type="Gene3D" id="1.10.3210.10">
    <property type="entry name" value="Hypothetical protein af1432"/>
    <property type="match status" value="1"/>
</dbReference>
<proteinExistence type="predicted"/>
<keyword evidence="4" id="KW-1185">Reference proteome</keyword>
<protein>
    <recommendedName>
        <fullName evidence="2">HD domain-containing protein</fullName>
    </recommendedName>
</protein>
<dbReference type="Proteomes" id="UP001283341">
    <property type="component" value="Unassembled WGS sequence"/>
</dbReference>
<keyword evidence="1" id="KW-0732">Signal</keyword>
<accession>A0AAE0HUJ0</accession>
<dbReference type="SUPFAM" id="SSF109604">
    <property type="entry name" value="HD-domain/PDEase-like"/>
    <property type="match status" value="1"/>
</dbReference>
<reference evidence="3" key="1">
    <citation type="journal article" date="2023" name="Mol. Phylogenet. Evol.">
        <title>Genome-scale phylogeny and comparative genomics of the fungal order Sordariales.</title>
        <authorList>
            <person name="Hensen N."/>
            <person name="Bonometti L."/>
            <person name="Westerberg I."/>
            <person name="Brannstrom I.O."/>
            <person name="Guillou S."/>
            <person name="Cros-Aarteil S."/>
            <person name="Calhoun S."/>
            <person name="Haridas S."/>
            <person name="Kuo A."/>
            <person name="Mondo S."/>
            <person name="Pangilinan J."/>
            <person name="Riley R."/>
            <person name="LaButti K."/>
            <person name="Andreopoulos B."/>
            <person name="Lipzen A."/>
            <person name="Chen C."/>
            <person name="Yan M."/>
            <person name="Daum C."/>
            <person name="Ng V."/>
            <person name="Clum A."/>
            <person name="Steindorff A."/>
            <person name="Ohm R.A."/>
            <person name="Martin F."/>
            <person name="Silar P."/>
            <person name="Natvig D.O."/>
            <person name="Lalanne C."/>
            <person name="Gautier V."/>
            <person name="Ament-Velasquez S.L."/>
            <person name="Kruys A."/>
            <person name="Hutchinson M.I."/>
            <person name="Powell A.J."/>
            <person name="Barry K."/>
            <person name="Miller A.N."/>
            <person name="Grigoriev I.V."/>
            <person name="Debuchy R."/>
            <person name="Gladieux P."/>
            <person name="Hiltunen Thoren M."/>
            <person name="Johannesson H."/>
        </authorList>
    </citation>
    <scope>NUCLEOTIDE SEQUENCE</scope>
    <source>
        <strain evidence="3">CBS 118394</strain>
    </source>
</reference>
<sequence>MFLLKQSILLFLASICCLFSVTTNASPVVDKYPRRTIAGVSVVDTPIVRSAQQYARQHGADFVYKHIMRSWLFGALILSHNSTLSQNVDAEVHAVAAILHDLGWDTAHSDGIVSSDRRFEVDGAIASRDFIRRHQHGKGWDERRVQLVWDAIALHTERKIAYFKEDEVQVVSKGIGMDFSGPGQYGVTQAEFEKVTEEFPRGDLKKGVNETIVWLCRTKASSTYDTWMQPFGEQFVANYSAVGNRAIDTIFSNL</sequence>
<feature type="chain" id="PRO_5042221701" description="HD domain-containing protein" evidence="1">
    <location>
        <begin position="26"/>
        <end position="254"/>
    </location>
</feature>
<dbReference type="PANTHER" id="PTHR35569:SF1">
    <property type="entry name" value="CYANAMIDE HYDRATASE DDI2-RELATED"/>
    <property type="match status" value="1"/>
</dbReference>
<feature type="signal peptide" evidence="1">
    <location>
        <begin position="1"/>
        <end position="25"/>
    </location>
</feature>
<evidence type="ECO:0000313" key="4">
    <source>
        <dbReference type="Proteomes" id="UP001283341"/>
    </source>
</evidence>
<evidence type="ECO:0000256" key="1">
    <source>
        <dbReference type="SAM" id="SignalP"/>
    </source>
</evidence>
<organism evidence="3 4">
    <name type="scientific">Apodospora peruviana</name>
    <dbReference type="NCBI Taxonomy" id="516989"/>
    <lineage>
        <taxon>Eukaryota</taxon>
        <taxon>Fungi</taxon>
        <taxon>Dikarya</taxon>
        <taxon>Ascomycota</taxon>
        <taxon>Pezizomycotina</taxon>
        <taxon>Sordariomycetes</taxon>
        <taxon>Sordariomycetidae</taxon>
        <taxon>Sordariales</taxon>
        <taxon>Lasiosphaeriaceae</taxon>
        <taxon>Apodospora</taxon>
    </lineage>
</organism>
<dbReference type="InterPro" id="IPR006674">
    <property type="entry name" value="HD_domain"/>
</dbReference>
<evidence type="ECO:0000313" key="3">
    <source>
        <dbReference type="EMBL" id="KAK3312852.1"/>
    </source>
</evidence>
<evidence type="ECO:0000259" key="2">
    <source>
        <dbReference type="Pfam" id="PF01966"/>
    </source>
</evidence>
<dbReference type="Pfam" id="PF01966">
    <property type="entry name" value="HD"/>
    <property type="match status" value="1"/>
</dbReference>
<gene>
    <name evidence="3" type="ORF">B0H66DRAFT_631688</name>
</gene>
<dbReference type="AlphaFoldDB" id="A0AAE0HUJ0"/>
<comment type="caution">
    <text evidence="3">The sequence shown here is derived from an EMBL/GenBank/DDBJ whole genome shotgun (WGS) entry which is preliminary data.</text>
</comment>
<feature type="domain" description="HD" evidence="2">
    <location>
        <begin position="63"/>
        <end position="162"/>
    </location>
</feature>